<dbReference type="InterPro" id="IPR000014">
    <property type="entry name" value="PAS"/>
</dbReference>
<evidence type="ECO:0000256" key="1">
    <source>
        <dbReference type="ARBA" id="ARBA00000085"/>
    </source>
</evidence>
<dbReference type="SUPFAM" id="SSF55785">
    <property type="entry name" value="PYP-like sensor domain (PAS domain)"/>
    <property type="match status" value="1"/>
</dbReference>
<dbReference type="PANTHER" id="PTHR43304">
    <property type="entry name" value="PHYTOCHROME-LIKE PROTEIN CPH1"/>
    <property type="match status" value="1"/>
</dbReference>
<organism evidence="9 10">
    <name type="scientific">Olleya marilimosa</name>
    <dbReference type="NCBI Taxonomy" id="272164"/>
    <lineage>
        <taxon>Bacteria</taxon>
        <taxon>Pseudomonadati</taxon>
        <taxon>Bacteroidota</taxon>
        <taxon>Flavobacteriia</taxon>
        <taxon>Flavobacteriales</taxon>
        <taxon>Flavobacteriaceae</taxon>
    </lineage>
</organism>
<dbReference type="InterPro" id="IPR004358">
    <property type="entry name" value="Sig_transdc_His_kin-like_C"/>
</dbReference>
<dbReference type="PANTHER" id="PTHR43304:SF1">
    <property type="entry name" value="PAC DOMAIN-CONTAINING PROTEIN"/>
    <property type="match status" value="1"/>
</dbReference>
<comment type="catalytic activity">
    <reaction evidence="1">
        <text>ATP + protein L-histidine = ADP + protein N-phospho-L-histidine.</text>
        <dbReference type="EC" id="2.7.13.3"/>
    </reaction>
</comment>
<evidence type="ECO:0000313" key="10">
    <source>
        <dbReference type="Proteomes" id="UP000627521"/>
    </source>
</evidence>
<dbReference type="PROSITE" id="PS50109">
    <property type="entry name" value="HIS_KIN"/>
    <property type="match status" value="1"/>
</dbReference>
<keyword evidence="4" id="KW-0808">Transferase</keyword>
<dbReference type="InterPro" id="IPR005467">
    <property type="entry name" value="His_kinase_dom"/>
</dbReference>
<accession>A0ABR8LVQ7</accession>
<dbReference type="InterPro" id="IPR013655">
    <property type="entry name" value="PAS_fold_3"/>
</dbReference>
<evidence type="ECO:0000259" key="6">
    <source>
        <dbReference type="PROSITE" id="PS50109"/>
    </source>
</evidence>
<dbReference type="EMBL" id="JACXXH010000005">
    <property type="protein sequence ID" value="MBD3863920.1"/>
    <property type="molecule type" value="Genomic_DNA"/>
</dbReference>
<dbReference type="PRINTS" id="PR00344">
    <property type="entry name" value="BCTRLSENSOR"/>
</dbReference>
<dbReference type="Pfam" id="PF02518">
    <property type="entry name" value="HATPase_c"/>
    <property type="match status" value="1"/>
</dbReference>
<evidence type="ECO:0000256" key="4">
    <source>
        <dbReference type="ARBA" id="ARBA00022679"/>
    </source>
</evidence>
<dbReference type="SMART" id="SM00387">
    <property type="entry name" value="HATPase_c"/>
    <property type="match status" value="1"/>
</dbReference>
<dbReference type="RefSeq" id="WP_191099883.1">
    <property type="nucleotide sequence ID" value="NZ_JACXXF010000004.1"/>
</dbReference>
<evidence type="ECO:0000259" key="8">
    <source>
        <dbReference type="PROSITE" id="PS50113"/>
    </source>
</evidence>
<feature type="domain" description="PAC" evidence="8">
    <location>
        <begin position="91"/>
        <end position="144"/>
    </location>
</feature>
<dbReference type="CDD" id="cd00130">
    <property type="entry name" value="PAS"/>
    <property type="match status" value="1"/>
</dbReference>
<dbReference type="PROSITE" id="PS50113">
    <property type="entry name" value="PAC"/>
    <property type="match status" value="1"/>
</dbReference>
<dbReference type="InterPro" id="IPR052162">
    <property type="entry name" value="Sensor_kinase/Photoreceptor"/>
</dbReference>
<keyword evidence="5" id="KW-0418">Kinase</keyword>
<feature type="domain" description="Histidine kinase" evidence="6">
    <location>
        <begin position="162"/>
        <end position="375"/>
    </location>
</feature>
<reference evidence="9 10" key="1">
    <citation type="submission" date="2020-09" db="EMBL/GenBank/DDBJ databases">
        <title>Bacillus nautilus sp. nov., Chryseoglobus crepusculi sp. nov, and Psychrobacter noctis sp. nov., isolated from deep-sea sponges from the equatorial Atlantic.</title>
        <authorList>
            <person name="Stennett H.L."/>
            <person name="Williams S.E."/>
        </authorList>
    </citation>
    <scope>NUCLEOTIDE SEQUENCE [LARGE SCALE GENOMIC DNA]</scope>
    <source>
        <strain evidence="9 10">28M-24</strain>
    </source>
</reference>
<dbReference type="InterPro" id="IPR036890">
    <property type="entry name" value="HATPase_C_sf"/>
</dbReference>
<proteinExistence type="predicted"/>
<evidence type="ECO:0000256" key="5">
    <source>
        <dbReference type="ARBA" id="ARBA00022777"/>
    </source>
</evidence>
<dbReference type="InterPro" id="IPR000700">
    <property type="entry name" value="PAS-assoc_C"/>
</dbReference>
<dbReference type="SUPFAM" id="SSF55874">
    <property type="entry name" value="ATPase domain of HSP90 chaperone/DNA topoisomerase II/histidine kinase"/>
    <property type="match status" value="1"/>
</dbReference>
<dbReference type="NCBIfam" id="TIGR00229">
    <property type="entry name" value="sensory_box"/>
    <property type="match status" value="1"/>
</dbReference>
<dbReference type="EC" id="2.7.13.3" evidence="2"/>
<dbReference type="Proteomes" id="UP000627521">
    <property type="component" value="Unassembled WGS sequence"/>
</dbReference>
<protein>
    <recommendedName>
        <fullName evidence="2">histidine kinase</fullName>
        <ecNumber evidence="2">2.7.13.3</ecNumber>
    </recommendedName>
</protein>
<keyword evidence="10" id="KW-1185">Reference proteome</keyword>
<dbReference type="Pfam" id="PF08447">
    <property type="entry name" value="PAS_3"/>
    <property type="match status" value="1"/>
</dbReference>
<name>A0ABR8LVQ7_9FLAO</name>
<keyword evidence="3" id="KW-0597">Phosphoprotein</keyword>
<evidence type="ECO:0000313" key="9">
    <source>
        <dbReference type="EMBL" id="MBD3863920.1"/>
    </source>
</evidence>
<dbReference type="Gene3D" id="3.30.450.20">
    <property type="entry name" value="PAS domain"/>
    <property type="match status" value="1"/>
</dbReference>
<dbReference type="InterPro" id="IPR001610">
    <property type="entry name" value="PAC"/>
</dbReference>
<dbReference type="InterPro" id="IPR003594">
    <property type="entry name" value="HATPase_dom"/>
</dbReference>
<sequence>MKINKITENDDSSFEELKWKFALQNSGIGLWDWDSKTNQVFYSKESKQIIGFDEDEISSDASEWDNRVHPDDIDDYYEDFNNHINGDNPEYVNVHRVLHKDNTYRWILDKGKIIEYDDHGKPIRIIGTHTDITKQKETERSLKKSIDLITVQNNRLQSFAHIVSHNLKEYASNFESIITFHDEADSEAEKQEMFRHLRTVSKALSKTLLNLRQIVSVQSKKHIKGSVISIGREVNLAINDLSYLIAESSTILYNNVEHDCHICFSSSYFQSIMHNLITNAIKYKHPDRNPEITISSNCTKDNLELIITDNGLGLDLDKYGNDVFGLYKTFHNNKDAEGVGLYLIKSQLEAFGGTIGIESIKDVGTTFNITIPKQKKIQL</sequence>
<evidence type="ECO:0000256" key="3">
    <source>
        <dbReference type="ARBA" id="ARBA00022553"/>
    </source>
</evidence>
<evidence type="ECO:0000256" key="2">
    <source>
        <dbReference type="ARBA" id="ARBA00012438"/>
    </source>
</evidence>
<feature type="domain" description="PAS" evidence="7">
    <location>
        <begin position="15"/>
        <end position="87"/>
    </location>
</feature>
<evidence type="ECO:0000259" key="7">
    <source>
        <dbReference type="PROSITE" id="PS50112"/>
    </source>
</evidence>
<dbReference type="InterPro" id="IPR035965">
    <property type="entry name" value="PAS-like_dom_sf"/>
</dbReference>
<dbReference type="SMART" id="SM00086">
    <property type="entry name" value="PAC"/>
    <property type="match status" value="1"/>
</dbReference>
<dbReference type="PROSITE" id="PS50112">
    <property type="entry name" value="PAS"/>
    <property type="match status" value="1"/>
</dbReference>
<dbReference type="Gene3D" id="3.30.565.10">
    <property type="entry name" value="Histidine kinase-like ATPase, C-terminal domain"/>
    <property type="match status" value="1"/>
</dbReference>
<comment type="caution">
    <text evidence="9">The sequence shown here is derived from an EMBL/GenBank/DDBJ whole genome shotgun (WGS) entry which is preliminary data.</text>
</comment>
<dbReference type="SMART" id="SM00091">
    <property type="entry name" value="PAS"/>
    <property type="match status" value="1"/>
</dbReference>
<gene>
    <name evidence="9" type="ORF">IEG06_10700</name>
</gene>